<keyword evidence="2" id="KW-1185">Reference proteome</keyword>
<comment type="caution">
    <text evidence="1">The sequence shown here is derived from an EMBL/GenBank/DDBJ whole genome shotgun (WGS) entry which is preliminary data.</text>
</comment>
<protein>
    <submittedName>
        <fullName evidence="1">Uncharacterized protein</fullName>
    </submittedName>
</protein>
<dbReference type="AlphaFoldDB" id="A0A841BZR2"/>
<organism evidence="1 2">
    <name type="scientific">Allocatelliglobosispora scoriae</name>
    <dbReference type="NCBI Taxonomy" id="643052"/>
    <lineage>
        <taxon>Bacteria</taxon>
        <taxon>Bacillati</taxon>
        <taxon>Actinomycetota</taxon>
        <taxon>Actinomycetes</taxon>
        <taxon>Micromonosporales</taxon>
        <taxon>Micromonosporaceae</taxon>
        <taxon>Allocatelliglobosispora</taxon>
    </lineage>
</organism>
<proteinExistence type="predicted"/>
<evidence type="ECO:0000313" key="1">
    <source>
        <dbReference type="EMBL" id="MBB5874657.1"/>
    </source>
</evidence>
<accession>A0A841BZR2</accession>
<evidence type="ECO:0000313" key="2">
    <source>
        <dbReference type="Proteomes" id="UP000587527"/>
    </source>
</evidence>
<dbReference type="Proteomes" id="UP000587527">
    <property type="component" value="Unassembled WGS sequence"/>
</dbReference>
<sequence length="106" mass="11453">MTTVDLMGGAQLPPCHRCTSELYLTARTPHPTMPGSRIVGLCPRCDARDPHAQPLLAYLAIHDGVQPGDERTVAALLHDWTVTAATRIPDPAAFDDDLHTWSAGDL</sequence>
<gene>
    <name evidence="1" type="ORF">F4553_008091</name>
</gene>
<name>A0A841BZR2_9ACTN</name>
<reference evidence="1 2" key="1">
    <citation type="submission" date="2020-08" db="EMBL/GenBank/DDBJ databases">
        <title>Sequencing the genomes of 1000 actinobacteria strains.</title>
        <authorList>
            <person name="Klenk H.-P."/>
        </authorList>
    </citation>
    <scope>NUCLEOTIDE SEQUENCE [LARGE SCALE GENOMIC DNA]</scope>
    <source>
        <strain evidence="1 2">DSM 45362</strain>
    </source>
</reference>
<dbReference type="InterPro" id="IPR046267">
    <property type="entry name" value="DUF6300"/>
</dbReference>
<dbReference type="Pfam" id="PF19817">
    <property type="entry name" value="DUF6300"/>
    <property type="match status" value="1"/>
</dbReference>
<dbReference type="EMBL" id="JACHMN010000003">
    <property type="protein sequence ID" value="MBB5874657.1"/>
    <property type="molecule type" value="Genomic_DNA"/>
</dbReference>
<dbReference type="RefSeq" id="WP_184846943.1">
    <property type="nucleotide sequence ID" value="NZ_JACHMN010000003.1"/>
</dbReference>